<accession>A0ABV5CVB6</accession>
<reference evidence="2 3" key="1">
    <citation type="submission" date="2024-04" db="EMBL/GenBank/DDBJ databases">
        <title>Polymorphospora sp. isolated from Baiyangdian Lake in Xiong'an New Area.</title>
        <authorList>
            <person name="Zhang X."/>
            <person name="Liu J."/>
        </authorList>
    </citation>
    <scope>NUCLEOTIDE SEQUENCE [LARGE SCALE GENOMIC DNA]</scope>
    <source>
        <strain evidence="2 3">2-325</strain>
    </source>
</reference>
<sequence length="77" mass="8152">MVDADDMVRTGAPDDFWQEAQPLIPVPAVRPQGGGKRRADGRAVLAAIVYLVQAGCSWPKLPAVLITLTARALAAAR</sequence>
<evidence type="ECO:0000259" key="1">
    <source>
        <dbReference type="Pfam" id="PF13340"/>
    </source>
</evidence>
<keyword evidence="3" id="KW-1185">Reference proteome</keyword>
<dbReference type="Proteomes" id="UP001582793">
    <property type="component" value="Unassembled WGS sequence"/>
</dbReference>
<dbReference type="EMBL" id="JBCGDC010000073">
    <property type="protein sequence ID" value="MFB6395934.1"/>
    <property type="molecule type" value="Genomic_DNA"/>
</dbReference>
<dbReference type="RefSeq" id="WP_364223205.1">
    <property type="nucleotide sequence ID" value="NZ_JBCGDC010000073.1"/>
</dbReference>
<proteinExistence type="predicted"/>
<dbReference type="Pfam" id="PF13340">
    <property type="entry name" value="DUF4096"/>
    <property type="match status" value="1"/>
</dbReference>
<name>A0ABV5CVB6_9ACTN</name>
<organism evidence="2 3">
    <name type="scientific">Polymorphospora lycopeni</name>
    <dbReference type="NCBI Taxonomy" id="3140240"/>
    <lineage>
        <taxon>Bacteria</taxon>
        <taxon>Bacillati</taxon>
        <taxon>Actinomycetota</taxon>
        <taxon>Actinomycetes</taxon>
        <taxon>Micromonosporales</taxon>
        <taxon>Micromonosporaceae</taxon>
        <taxon>Polymorphospora</taxon>
    </lineage>
</organism>
<evidence type="ECO:0000313" key="2">
    <source>
        <dbReference type="EMBL" id="MFB6395934.1"/>
    </source>
</evidence>
<dbReference type="InterPro" id="IPR025161">
    <property type="entry name" value="IS402-like_dom"/>
</dbReference>
<feature type="domain" description="Insertion element IS402-like" evidence="1">
    <location>
        <begin position="14"/>
        <end position="63"/>
    </location>
</feature>
<evidence type="ECO:0000313" key="3">
    <source>
        <dbReference type="Proteomes" id="UP001582793"/>
    </source>
</evidence>
<comment type="caution">
    <text evidence="2">The sequence shown here is derived from an EMBL/GenBank/DDBJ whole genome shotgun (WGS) entry which is preliminary data.</text>
</comment>
<gene>
    <name evidence="2" type="ORF">AAFH96_22900</name>
</gene>
<protein>
    <submittedName>
        <fullName evidence="2">Transposase</fullName>
    </submittedName>
</protein>